<feature type="transmembrane region" description="Helical" evidence="6">
    <location>
        <begin position="335"/>
        <end position="354"/>
    </location>
</feature>
<dbReference type="AlphaFoldDB" id="H8I690"/>
<dbReference type="HOGENOM" id="CLU_510583_0_0_2"/>
<evidence type="ECO:0000256" key="5">
    <source>
        <dbReference type="ARBA" id="ARBA00023136"/>
    </source>
</evidence>
<gene>
    <name evidence="7" type="ordered locus">Mtc_1997</name>
</gene>
<keyword evidence="8" id="KW-1185">Reference proteome</keyword>
<keyword evidence="4 6" id="KW-1133">Transmembrane helix</keyword>
<name>H8I690_METCZ</name>
<evidence type="ECO:0000313" key="8">
    <source>
        <dbReference type="Proteomes" id="UP000005233"/>
    </source>
</evidence>
<dbReference type="InterPro" id="IPR004813">
    <property type="entry name" value="OPT"/>
</dbReference>
<keyword evidence="5 6" id="KW-0472">Membrane</keyword>
<evidence type="ECO:0000256" key="4">
    <source>
        <dbReference type="ARBA" id="ARBA00022989"/>
    </source>
</evidence>
<feature type="transmembrane region" description="Helical" evidence="6">
    <location>
        <begin position="512"/>
        <end position="530"/>
    </location>
</feature>
<organism evidence="7 8">
    <name type="scientific">Methanocella conradii (strain DSM 24694 / JCM 17849 / CGMCC 1.5162 / HZ254)</name>
    <dbReference type="NCBI Taxonomy" id="1041930"/>
    <lineage>
        <taxon>Archaea</taxon>
        <taxon>Methanobacteriati</taxon>
        <taxon>Methanobacteriota</taxon>
        <taxon>Stenosarchaea group</taxon>
        <taxon>Methanomicrobia</taxon>
        <taxon>Methanocellales</taxon>
        <taxon>Methanocellaceae</taxon>
        <taxon>Methanocella</taxon>
    </lineage>
</organism>
<feature type="transmembrane region" description="Helical" evidence="6">
    <location>
        <begin position="311"/>
        <end position="328"/>
    </location>
</feature>
<feature type="transmembrane region" description="Helical" evidence="6">
    <location>
        <begin position="96"/>
        <end position="120"/>
    </location>
</feature>
<feature type="transmembrane region" description="Helical" evidence="6">
    <location>
        <begin position="393"/>
        <end position="413"/>
    </location>
</feature>
<evidence type="ECO:0000313" key="7">
    <source>
        <dbReference type="EMBL" id="AFD00737.1"/>
    </source>
</evidence>
<reference evidence="7 8" key="1">
    <citation type="journal article" date="2012" name="J. Bacteriol.">
        <title>Complete genome sequence of a thermophilic methanogen, Methanocella conradii HZ254, isolated from Chinese rice field soil.</title>
        <authorList>
            <person name="Lu Z."/>
            <person name="Lu Y."/>
        </authorList>
    </citation>
    <scope>NUCLEOTIDE SEQUENCE [LARGE SCALE GENOMIC DNA]</scope>
    <source>
        <strain evidence="8">DSM 24694 / JCM 17849 / CGMCC 1.5162 / HZ254</strain>
    </source>
</reference>
<dbReference type="KEGG" id="mez:Mtc_1997"/>
<comment type="subcellular location">
    <subcellularLocation>
        <location evidence="1">Membrane</location>
        <topology evidence="1">Multi-pass membrane protein</topology>
    </subcellularLocation>
</comment>
<dbReference type="GO" id="GO:0016020">
    <property type="term" value="C:membrane"/>
    <property type="evidence" value="ECO:0007669"/>
    <property type="project" value="UniProtKB-SubCell"/>
</dbReference>
<feature type="transmembrane region" description="Helical" evidence="6">
    <location>
        <begin position="451"/>
        <end position="469"/>
    </location>
</feature>
<feature type="transmembrane region" description="Helical" evidence="6">
    <location>
        <begin position="235"/>
        <end position="256"/>
    </location>
</feature>
<feature type="transmembrane region" description="Helical" evidence="6">
    <location>
        <begin position="206"/>
        <end position="223"/>
    </location>
</feature>
<evidence type="ECO:0000256" key="1">
    <source>
        <dbReference type="ARBA" id="ARBA00004141"/>
    </source>
</evidence>
<dbReference type="GO" id="GO:0035673">
    <property type="term" value="F:oligopeptide transmembrane transporter activity"/>
    <property type="evidence" value="ECO:0007669"/>
    <property type="project" value="InterPro"/>
</dbReference>
<dbReference type="EMBL" id="CP003243">
    <property type="protein sequence ID" value="AFD00737.1"/>
    <property type="molecule type" value="Genomic_DNA"/>
</dbReference>
<dbReference type="OrthoDB" id="147752at2157"/>
<feature type="transmembrane region" description="Helical" evidence="6">
    <location>
        <begin position="59"/>
        <end position="76"/>
    </location>
</feature>
<accession>H8I690</accession>
<evidence type="ECO:0000256" key="2">
    <source>
        <dbReference type="ARBA" id="ARBA00022448"/>
    </source>
</evidence>
<sequence length="533" mass="55329">MKKGIAVVAIGVAFSMANAFVSMYLGMKTGFGEGIAVLLLFAAFMLFTALGVKSRSRSLICVSAIIMGSTGVAISYTDGLGAIIMSGEPFPVPGYAMVAILMLSGVIGILMASHFSGYFLKGDFPWPGSRAMASLISMLTAEKREASRRLSAIRMGAAGVFSGAIAALKGVGMLPEAVGSINIGIGLSPMMAGIGMLIGWRACTQIAIGALASLLILVFIENPGIDYSSHMKSPWIFSTAISMMVTTALITLYFVIKPAISSIRGQKNGALAPDGGAMRAGIAWMSRSNVALIIAILCAAILMVAYPGVPIWVFLVCMPAALIFMIIETRGKAEMGMSVGMSSFVILLIVGLAFDDIVPLLVLEGFVVSTILTFSLTFSILKQSEFCGVDAKGLSAMALVGVVAGSVICVPFLDFFNDLYGIGTSSLPAPYSVMWLEMAGSAVAGAMPPSISLYLILAGSAIALVFYRYRISAVTVAIGLLLPVSTSAAIIAGGIIAWAAEKKGALKDDGGITASGLMVGDIVVNILSSLRYL</sequence>
<dbReference type="eggNOG" id="arCOG04807">
    <property type="taxonomic scope" value="Archaea"/>
</dbReference>
<keyword evidence="2" id="KW-0813">Transport</keyword>
<dbReference type="STRING" id="1041930.Mtc_1997"/>
<dbReference type="Proteomes" id="UP000005233">
    <property type="component" value="Chromosome"/>
</dbReference>
<keyword evidence="3 6" id="KW-0812">Transmembrane</keyword>
<feature type="transmembrane region" description="Helical" evidence="6">
    <location>
        <begin position="360"/>
        <end position="381"/>
    </location>
</feature>
<protein>
    <submittedName>
        <fullName evidence="7">Membrane protein (OPT superfamily)</fullName>
    </submittedName>
</protein>
<feature type="transmembrane region" description="Helical" evidence="6">
    <location>
        <begin position="288"/>
        <end position="305"/>
    </location>
</feature>
<feature type="transmembrane region" description="Helical" evidence="6">
    <location>
        <begin position="35"/>
        <end position="52"/>
    </location>
</feature>
<proteinExistence type="predicted"/>
<evidence type="ECO:0000256" key="3">
    <source>
        <dbReference type="ARBA" id="ARBA00022692"/>
    </source>
</evidence>
<feature type="transmembrane region" description="Helical" evidence="6">
    <location>
        <begin position="476"/>
        <end position="500"/>
    </location>
</feature>
<evidence type="ECO:0000256" key="6">
    <source>
        <dbReference type="SAM" id="Phobius"/>
    </source>
</evidence>
<dbReference type="GeneID" id="11972151"/>
<dbReference type="RefSeq" id="WP_014406568.1">
    <property type="nucleotide sequence ID" value="NC_017034.1"/>
</dbReference>
<dbReference type="Pfam" id="PF03169">
    <property type="entry name" value="OPT"/>
    <property type="match status" value="1"/>
</dbReference>
<feature type="transmembrane region" description="Helical" evidence="6">
    <location>
        <begin position="177"/>
        <end position="199"/>
    </location>
</feature>
<feature type="transmembrane region" description="Helical" evidence="6">
    <location>
        <begin position="152"/>
        <end position="171"/>
    </location>
</feature>